<proteinExistence type="predicted"/>
<dbReference type="eggNOG" id="COG3718">
    <property type="taxonomic scope" value="Bacteria"/>
</dbReference>
<dbReference type="STRING" id="349521.HCH_05767"/>
<dbReference type="AlphaFoldDB" id="Q2SAA6"/>
<organism evidence="2 3">
    <name type="scientific">Hahella chejuensis (strain KCTC 2396)</name>
    <dbReference type="NCBI Taxonomy" id="349521"/>
    <lineage>
        <taxon>Bacteria</taxon>
        <taxon>Pseudomonadati</taxon>
        <taxon>Pseudomonadota</taxon>
        <taxon>Gammaproteobacteria</taxon>
        <taxon>Oceanospirillales</taxon>
        <taxon>Hahellaceae</taxon>
        <taxon>Hahella</taxon>
    </lineage>
</organism>
<dbReference type="PANTHER" id="PTHR39193">
    <property type="entry name" value="5-DEOXY-GLUCURONATE ISOMERASE"/>
    <property type="match status" value="1"/>
</dbReference>
<keyword evidence="3" id="KW-1185">Reference proteome</keyword>
<dbReference type="HOGENOM" id="CLU_066438_1_0_6"/>
<protein>
    <submittedName>
        <fullName evidence="2">Uncharacterized enzyme involved in inositol metabolism</fullName>
    </submittedName>
</protein>
<evidence type="ECO:0000313" key="3">
    <source>
        <dbReference type="Proteomes" id="UP000000238"/>
    </source>
</evidence>
<sequence>MSHLLRKARREQQQRIHVTPENASWKYVGFQALALQAGETWEGEFADAECCLVLVAGKATVGAGAETFADIGERMSPFEKLPPYAVYIPPATRIRIAAQTDLEVGLGLSSQVTGQYPVRLIKPDQVAVMNRGEGSNLRRIHNILMLDQPAERLLLTEVFTPSGNWSSYPPHKHDSDRLPEESYLEETYYHRVNPAQGFVFQRVYNDDRSLDETMSVYDGDCVIVPEGYHPVGVPHGYESYYLNVMAGPVRDWKFHNDPDHEWILTSS</sequence>
<dbReference type="InterPro" id="IPR024203">
    <property type="entry name" value="Deoxy-glucuronate_isom_IolB"/>
</dbReference>
<dbReference type="GO" id="GO:0008880">
    <property type="term" value="F:glucuronate isomerase activity"/>
    <property type="evidence" value="ECO:0007669"/>
    <property type="project" value="InterPro"/>
</dbReference>
<dbReference type="InterPro" id="IPR021120">
    <property type="entry name" value="KduI/IolB_isomerase"/>
</dbReference>
<keyword evidence="1" id="KW-0413">Isomerase</keyword>
<dbReference type="OrthoDB" id="6121073at2"/>
<dbReference type="SUPFAM" id="SSF51182">
    <property type="entry name" value="RmlC-like cupins"/>
    <property type="match status" value="1"/>
</dbReference>
<name>Q2SAA6_HAHCH</name>
<reference evidence="2 3" key="1">
    <citation type="journal article" date="2005" name="Nucleic Acids Res.">
        <title>Genomic blueprint of Hahella chejuensis, a marine microbe producing an algicidal agent.</title>
        <authorList>
            <person name="Jeong H."/>
            <person name="Yim J.H."/>
            <person name="Lee C."/>
            <person name="Choi S.-H."/>
            <person name="Park Y.K."/>
            <person name="Yoon S.H."/>
            <person name="Hur C.-G."/>
            <person name="Kang H.-Y."/>
            <person name="Kim D."/>
            <person name="Lee H.H."/>
            <person name="Park K.H."/>
            <person name="Park S.-H."/>
            <person name="Park H.-S."/>
            <person name="Lee H.K."/>
            <person name="Oh T.K."/>
            <person name="Kim J.F."/>
        </authorList>
    </citation>
    <scope>NUCLEOTIDE SEQUENCE [LARGE SCALE GENOMIC DNA]</scope>
    <source>
        <strain evidence="2 3">KCTC 2396</strain>
    </source>
</reference>
<evidence type="ECO:0000313" key="2">
    <source>
        <dbReference type="EMBL" id="ABC32418.1"/>
    </source>
</evidence>
<dbReference type="Proteomes" id="UP000000238">
    <property type="component" value="Chromosome"/>
</dbReference>
<dbReference type="PANTHER" id="PTHR39193:SF1">
    <property type="entry name" value="5-DEOXY-GLUCURONATE ISOMERASE"/>
    <property type="match status" value="1"/>
</dbReference>
<accession>Q2SAA6</accession>
<dbReference type="EMBL" id="CP000155">
    <property type="protein sequence ID" value="ABC32418.1"/>
    <property type="molecule type" value="Genomic_DNA"/>
</dbReference>
<dbReference type="InterPro" id="IPR011051">
    <property type="entry name" value="RmlC_Cupin_sf"/>
</dbReference>
<dbReference type="Gene3D" id="2.60.120.10">
    <property type="entry name" value="Jelly Rolls"/>
    <property type="match status" value="2"/>
</dbReference>
<dbReference type="Pfam" id="PF04962">
    <property type="entry name" value="KduI"/>
    <property type="match status" value="1"/>
</dbReference>
<dbReference type="PIRSF" id="PIRSF036628">
    <property type="entry name" value="IolB"/>
    <property type="match status" value="1"/>
</dbReference>
<dbReference type="KEGG" id="hch:HCH_05767"/>
<dbReference type="InterPro" id="IPR014710">
    <property type="entry name" value="RmlC-like_jellyroll"/>
</dbReference>
<evidence type="ECO:0000256" key="1">
    <source>
        <dbReference type="ARBA" id="ARBA00023235"/>
    </source>
</evidence>
<dbReference type="NCBIfam" id="TIGR04378">
    <property type="entry name" value="myo_inos_iolB"/>
    <property type="match status" value="1"/>
</dbReference>
<gene>
    <name evidence="2" type="ordered locus">HCH_05767</name>
</gene>
<dbReference type="GO" id="GO:0019310">
    <property type="term" value="P:inositol catabolic process"/>
    <property type="evidence" value="ECO:0007669"/>
    <property type="project" value="InterPro"/>
</dbReference>
<dbReference type="RefSeq" id="WP_011399477.1">
    <property type="nucleotide sequence ID" value="NC_007645.1"/>
</dbReference>